<protein>
    <submittedName>
        <fullName evidence="1">Uncharacterized protein</fullName>
    </submittedName>
</protein>
<accession>E1ZR71</accession>
<dbReference type="InParanoid" id="E1ZR71"/>
<name>E1ZR71_CHLVA</name>
<dbReference type="EMBL" id="GL433861">
    <property type="protein sequence ID" value="EFN51682.1"/>
    <property type="molecule type" value="Genomic_DNA"/>
</dbReference>
<dbReference type="KEGG" id="cvr:CHLNCDRAFT_139914"/>
<evidence type="ECO:0000313" key="2">
    <source>
        <dbReference type="Proteomes" id="UP000008141"/>
    </source>
</evidence>
<dbReference type="GeneID" id="17351167"/>
<sequence>DGTLPCISCTGSLGCGGCKAGSFKAPDTYAQYIYRLPSSTPTTCSTCGVCEDNKCSSQGCTQCLAGATPMLVAGTTQLKDPQYCITEYCDEVMPGMPQNPNLYSYYPACAAVEGQAQCSPTAGCTACPSGSFLVRNPLVPTAARCQRCEGCPASLCGTAGCASCPIKGLGTRTEVLNATTPAGGKVYACKNATASVTAFRGADVLPPTATWPASEFGGCGVDEMGGVGDFMFLWYSSKGAGVSSDPNADLTIASWSALPDDVAGRVAGTTNTTTSLAFQFLTSTRVVIKLTTADVRTRQEVTRTVYHVLPKAQDRVCITFGNYVTSDAEDADMAAQVSVVNTSGKKVLLRLSGYRSLTPRVDATFGDTLFPGGGVSVFGRNGALLASPAAGVKWASLAAENLVILPSEAEWPDLV</sequence>
<gene>
    <name evidence="1" type="ORF">CHLNCDRAFT_139914</name>
</gene>
<reference evidence="1 2" key="1">
    <citation type="journal article" date="2010" name="Plant Cell">
        <title>The Chlorella variabilis NC64A genome reveals adaptation to photosymbiosis, coevolution with viruses, and cryptic sex.</title>
        <authorList>
            <person name="Blanc G."/>
            <person name="Duncan G."/>
            <person name="Agarkova I."/>
            <person name="Borodovsky M."/>
            <person name="Gurnon J."/>
            <person name="Kuo A."/>
            <person name="Lindquist E."/>
            <person name="Lucas S."/>
            <person name="Pangilinan J."/>
            <person name="Polle J."/>
            <person name="Salamov A."/>
            <person name="Terry A."/>
            <person name="Yamada T."/>
            <person name="Dunigan D.D."/>
            <person name="Grigoriev I.V."/>
            <person name="Claverie J.M."/>
            <person name="Van Etten J.L."/>
        </authorList>
    </citation>
    <scope>NUCLEOTIDE SEQUENCE [LARGE SCALE GENOMIC DNA]</scope>
    <source>
        <strain evidence="1 2">NC64A</strain>
    </source>
</reference>
<dbReference type="OrthoDB" id="518540at2759"/>
<dbReference type="AlphaFoldDB" id="E1ZR71"/>
<proteinExistence type="predicted"/>
<evidence type="ECO:0000313" key="1">
    <source>
        <dbReference type="EMBL" id="EFN51682.1"/>
    </source>
</evidence>
<dbReference type="RefSeq" id="XP_005843784.1">
    <property type="nucleotide sequence ID" value="XM_005843722.1"/>
</dbReference>
<dbReference type="Proteomes" id="UP000008141">
    <property type="component" value="Unassembled WGS sequence"/>
</dbReference>
<feature type="non-terminal residue" evidence="1">
    <location>
        <position position="1"/>
    </location>
</feature>
<keyword evidence="2" id="KW-1185">Reference proteome</keyword>
<organism evidence="2">
    <name type="scientific">Chlorella variabilis</name>
    <name type="common">Green alga</name>
    <dbReference type="NCBI Taxonomy" id="554065"/>
    <lineage>
        <taxon>Eukaryota</taxon>
        <taxon>Viridiplantae</taxon>
        <taxon>Chlorophyta</taxon>
        <taxon>core chlorophytes</taxon>
        <taxon>Trebouxiophyceae</taxon>
        <taxon>Chlorellales</taxon>
        <taxon>Chlorellaceae</taxon>
        <taxon>Chlorella clade</taxon>
        <taxon>Chlorella</taxon>
    </lineage>
</organism>